<gene>
    <name evidence="1" type="ORF">ABZ071_00760</name>
</gene>
<sequence>MFVRGALVRGELARLGRLRGAREQRQAEFLRIAAGPANSAWYRLVDGADVETSRRMRDAVLDTDGGRSR</sequence>
<proteinExistence type="predicted"/>
<protein>
    <submittedName>
        <fullName evidence="1">Nitrate- and nitrite sensing domain-containing protein</fullName>
    </submittedName>
</protein>
<evidence type="ECO:0000313" key="1">
    <source>
        <dbReference type="EMBL" id="MEU0150461.1"/>
    </source>
</evidence>
<accession>A0ABV2VFT6</accession>
<comment type="caution">
    <text evidence="1">The sequence shown here is derived from an EMBL/GenBank/DDBJ whole genome shotgun (WGS) entry which is preliminary data.</text>
</comment>
<keyword evidence="2" id="KW-1185">Reference proteome</keyword>
<organism evidence="1 2">
    <name type="scientific">Micromonospora fulviviridis</name>
    <dbReference type="NCBI Taxonomy" id="47860"/>
    <lineage>
        <taxon>Bacteria</taxon>
        <taxon>Bacillati</taxon>
        <taxon>Actinomycetota</taxon>
        <taxon>Actinomycetes</taxon>
        <taxon>Micromonosporales</taxon>
        <taxon>Micromonosporaceae</taxon>
        <taxon>Micromonospora</taxon>
    </lineage>
</organism>
<reference evidence="1 2" key="1">
    <citation type="submission" date="2024-06" db="EMBL/GenBank/DDBJ databases">
        <title>The Natural Products Discovery Center: Release of the First 8490 Sequenced Strains for Exploring Actinobacteria Biosynthetic Diversity.</title>
        <authorList>
            <person name="Kalkreuter E."/>
            <person name="Kautsar S.A."/>
            <person name="Yang D."/>
            <person name="Bader C.D."/>
            <person name="Teijaro C.N."/>
            <person name="Fluegel L."/>
            <person name="Davis C.M."/>
            <person name="Simpson J.R."/>
            <person name="Lauterbach L."/>
            <person name="Steele A.D."/>
            <person name="Gui C."/>
            <person name="Meng S."/>
            <person name="Li G."/>
            <person name="Viehrig K."/>
            <person name="Ye F."/>
            <person name="Su P."/>
            <person name="Kiefer A.F."/>
            <person name="Nichols A."/>
            <person name="Cepeda A.J."/>
            <person name="Yan W."/>
            <person name="Fan B."/>
            <person name="Jiang Y."/>
            <person name="Adhikari A."/>
            <person name="Zheng C.-J."/>
            <person name="Schuster L."/>
            <person name="Cowan T.M."/>
            <person name="Smanski M.J."/>
            <person name="Chevrette M.G."/>
            <person name="De Carvalho L.P.S."/>
            <person name="Shen B."/>
        </authorList>
    </citation>
    <scope>NUCLEOTIDE SEQUENCE [LARGE SCALE GENOMIC DNA]</scope>
    <source>
        <strain evidence="1 2">NPDC006286</strain>
    </source>
</reference>
<dbReference type="RefSeq" id="WP_355662714.1">
    <property type="nucleotide sequence ID" value="NZ_JBEXRX010000001.1"/>
</dbReference>
<dbReference type="EMBL" id="JBEXRX010000001">
    <property type="protein sequence ID" value="MEU0150461.1"/>
    <property type="molecule type" value="Genomic_DNA"/>
</dbReference>
<dbReference type="Proteomes" id="UP001550348">
    <property type="component" value="Unassembled WGS sequence"/>
</dbReference>
<name>A0ABV2VFT6_9ACTN</name>
<evidence type="ECO:0000313" key="2">
    <source>
        <dbReference type="Proteomes" id="UP001550348"/>
    </source>
</evidence>